<dbReference type="GO" id="GO:0004175">
    <property type="term" value="F:endopeptidase activity"/>
    <property type="evidence" value="ECO:0007669"/>
    <property type="project" value="UniProtKB-ARBA"/>
</dbReference>
<dbReference type="OrthoDB" id="8607342at2"/>
<keyword evidence="2" id="KW-0472">Membrane</keyword>
<evidence type="ECO:0000256" key="2">
    <source>
        <dbReference type="SAM" id="Phobius"/>
    </source>
</evidence>
<feature type="transmembrane region" description="Helical" evidence="2">
    <location>
        <begin position="37"/>
        <end position="58"/>
    </location>
</feature>
<name>A0A0R2AG26_9LACO</name>
<reference evidence="4 5" key="1">
    <citation type="journal article" date="2015" name="Genome Announc.">
        <title>Expanding the biotechnology potential of lactobacilli through comparative genomics of 213 strains and associated genera.</title>
        <authorList>
            <person name="Sun Z."/>
            <person name="Harris H.M."/>
            <person name="McCann A."/>
            <person name="Guo C."/>
            <person name="Argimon S."/>
            <person name="Zhang W."/>
            <person name="Yang X."/>
            <person name="Jeffery I.B."/>
            <person name="Cooney J.C."/>
            <person name="Kagawa T.F."/>
            <person name="Liu W."/>
            <person name="Song Y."/>
            <person name="Salvetti E."/>
            <person name="Wrobel A."/>
            <person name="Rasinkangas P."/>
            <person name="Parkhill J."/>
            <person name="Rea M.C."/>
            <person name="O'Sullivan O."/>
            <person name="Ritari J."/>
            <person name="Douillard F.P."/>
            <person name="Paul Ross R."/>
            <person name="Yang R."/>
            <person name="Briner A.E."/>
            <person name="Felis G.E."/>
            <person name="de Vos W.M."/>
            <person name="Barrangou R."/>
            <person name="Klaenhammer T.R."/>
            <person name="Caufield P.W."/>
            <person name="Cui Y."/>
            <person name="Zhang H."/>
            <person name="O'Toole P.W."/>
        </authorList>
    </citation>
    <scope>NUCLEOTIDE SEQUENCE [LARGE SCALE GENOMIC DNA]</scope>
    <source>
        <strain evidence="4 5">DSM 20509</strain>
    </source>
</reference>
<dbReference type="InterPro" id="IPR052710">
    <property type="entry name" value="CAAX_protease"/>
</dbReference>
<feature type="transmembrane region" description="Helical" evidence="2">
    <location>
        <begin position="70"/>
        <end position="89"/>
    </location>
</feature>
<dbReference type="EMBL" id="AYYP01000012">
    <property type="protein sequence ID" value="KRM65653.1"/>
    <property type="molecule type" value="Genomic_DNA"/>
</dbReference>
<evidence type="ECO:0000259" key="3">
    <source>
        <dbReference type="Pfam" id="PF02517"/>
    </source>
</evidence>
<feature type="domain" description="CAAX prenyl protease 2/Lysostaphin resistance protein A-like" evidence="3">
    <location>
        <begin position="118"/>
        <end position="205"/>
    </location>
</feature>
<comment type="similarity">
    <text evidence="1">Belongs to the UPF0177 family.</text>
</comment>
<dbReference type="RefSeq" id="WP_056976131.1">
    <property type="nucleotide sequence ID" value="NZ_AYYP01000012.1"/>
</dbReference>
<feature type="transmembrane region" description="Helical" evidence="2">
    <location>
        <begin position="109"/>
        <end position="132"/>
    </location>
</feature>
<keyword evidence="2" id="KW-0812">Transmembrane</keyword>
<evidence type="ECO:0000313" key="5">
    <source>
        <dbReference type="Proteomes" id="UP000051008"/>
    </source>
</evidence>
<protein>
    <recommendedName>
        <fullName evidence="3">CAAX prenyl protease 2/Lysostaphin resistance protein A-like domain-containing protein</fullName>
    </recommendedName>
</protein>
<dbReference type="GO" id="GO:0080120">
    <property type="term" value="P:CAAX-box protein maturation"/>
    <property type="evidence" value="ECO:0007669"/>
    <property type="project" value="UniProtKB-ARBA"/>
</dbReference>
<feature type="transmembrane region" description="Helical" evidence="2">
    <location>
        <begin position="194"/>
        <end position="215"/>
    </location>
</feature>
<dbReference type="Proteomes" id="UP000051008">
    <property type="component" value="Unassembled WGS sequence"/>
</dbReference>
<evidence type="ECO:0000256" key="1">
    <source>
        <dbReference type="ARBA" id="ARBA00009067"/>
    </source>
</evidence>
<dbReference type="PANTHER" id="PTHR36435">
    <property type="entry name" value="SLR1288 PROTEIN"/>
    <property type="match status" value="1"/>
</dbReference>
<proteinExistence type="inferred from homology"/>
<dbReference type="Pfam" id="PF02517">
    <property type="entry name" value="Rce1-like"/>
    <property type="match status" value="1"/>
</dbReference>
<organism evidence="4 5">
    <name type="scientific">Ligilactobacillus agilis DSM 20509</name>
    <dbReference type="NCBI Taxonomy" id="1423718"/>
    <lineage>
        <taxon>Bacteria</taxon>
        <taxon>Bacillati</taxon>
        <taxon>Bacillota</taxon>
        <taxon>Bacilli</taxon>
        <taxon>Lactobacillales</taxon>
        <taxon>Lactobacillaceae</taxon>
        <taxon>Ligilactobacillus</taxon>
    </lineage>
</organism>
<dbReference type="PATRIC" id="fig|1423718.3.peg.1399"/>
<keyword evidence="2" id="KW-1133">Transmembrane helix</keyword>
<dbReference type="InterPro" id="IPR003675">
    <property type="entry name" value="Rce1/LyrA-like_dom"/>
</dbReference>
<comment type="caution">
    <text evidence="4">The sequence shown here is derived from an EMBL/GenBank/DDBJ whole genome shotgun (WGS) entry which is preliminary data.</text>
</comment>
<sequence length="216" mass="24446">MKLKQFLLATISFGLLAVALFVPQISLRLATLPGKKALAWLAFFGLYALLICLYFWVLKKDAFHKLSKNDWVAIIVGYFALTMIKLVYADLSQWLYHQTDTKNDNLIRAAMGHNQTTALMIVIIACIFAPLCEEMLFRGIFMKLFWPQKFFLPIIVSGLLFGLAHSNFNILGTLLYSALGWTLAFVYKHTKNLSASLTLHVLNNAPVILVFFLGIH</sequence>
<accession>A0A0R2AG26</accession>
<keyword evidence="5" id="KW-1185">Reference proteome</keyword>
<dbReference type="AlphaFoldDB" id="A0A0R2AG26"/>
<feature type="transmembrane region" description="Helical" evidence="2">
    <location>
        <begin position="144"/>
        <end position="164"/>
    </location>
</feature>
<dbReference type="PANTHER" id="PTHR36435:SF1">
    <property type="entry name" value="CAAX AMINO TERMINAL PROTEASE FAMILY PROTEIN"/>
    <property type="match status" value="1"/>
</dbReference>
<evidence type="ECO:0000313" key="4">
    <source>
        <dbReference type="EMBL" id="KRM65653.1"/>
    </source>
</evidence>
<gene>
    <name evidence="4" type="ORF">FC14_GL001338</name>
</gene>